<evidence type="ECO:0000313" key="1">
    <source>
        <dbReference type="EMBL" id="KKL51607.1"/>
    </source>
</evidence>
<organism evidence="1">
    <name type="scientific">marine sediment metagenome</name>
    <dbReference type="NCBI Taxonomy" id="412755"/>
    <lineage>
        <taxon>unclassified sequences</taxon>
        <taxon>metagenomes</taxon>
        <taxon>ecological metagenomes</taxon>
    </lineage>
</organism>
<name>A0A0F9FKJ8_9ZZZZ</name>
<accession>A0A0F9FKJ8</accession>
<reference evidence="1" key="1">
    <citation type="journal article" date="2015" name="Nature">
        <title>Complex archaea that bridge the gap between prokaryotes and eukaryotes.</title>
        <authorList>
            <person name="Spang A."/>
            <person name="Saw J.H."/>
            <person name="Jorgensen S.L."/>
            <person name="Zaremba-Niedzwiedzka K."/>
            <person name="Martijn J."/>
            <person name="Lind A.E."/>
            <person name="van Eijk R."/>
            <person name="Schleper C."/>
            <person name="Guy L."/>
            <person name="Ettema T.J."/>
        </authorList>
    </citation>
    <scope>NUCLEOTIDE SEQUENCE</scope>
</reference>
<protein>
    <submittedName>
        <fullName evidence="1">Uncharacterized protein</fullName>
    </submittedName>
</protein>
<sequence>MFCDSCGEGLVPLPKLDAAWMLLQYGGGIEHTADLCSPC</sequence>
<comment type="caution">
    <text evidence="1">The sequence shown here is derived from an EMBL/GenBank/DDBJ whole genome shotgun (WGS) entry which is preliminary data.</text>
</comment>
<dbReference type="EMBL" id="LAZR01032189">
    <property type="protein sequence ID" value="KKL51607.1"/>
    <property type="molecule type" value="Genomic_DNA"/>
</dbReference>
<dbReference type="AlphaFoldDB" id="A0A0F9FKJ8"/>
<feature type="non-terminal residue" evidence="1">
    <location>
        <position position="39"/>
    </location>
</feature>
<proteinExistence type="predicted"/>
<gene>
    <name evidence="1" type="ORF">LCGC14_2293770</name>
</gene>